<evidence type="ECO:0000256" key="1">
    <source>
        <dbReference type="SAM" id="Phobius"/>
    </source>
</evidence>
<reference evidence="2 3" key="1">
    <citation type="submission" date="2024-02" db="EMBL/GenBank/DDBJ databases">
        <title>Roseibium algae sp. nov., isolated from marine alga (Grateloupia sp.), showing potential in myo-inositol conversion.</title>
        <authorList>
            <person name="Wang Y."/>
        </authorList>
    </citation>
    <scope>NUCLEOTIDE SEQUENCE [LARGE SCALE GENOMIC DNA]</scope>
    <source>
        <strain evidence="2 3">H3510</strain>
    </source>
</reference>
<gene>
    <name evidence="2" type="ORF">V6575_08555</name>
</gene>
<keyword evidence="1" id="KW-1133">Transmembrane helix</keyword>
<dbReference type="Proteomes" id="UP001385499">
    <property type="component" value="Unassembled WGS sequence"/>
</dbReference>
<comment type="caution">
    <text evidence="2">The sequence shown here is derived from an EMBL/GenBank/DDBJ whole genome shotgun (WGS) entry which is preliminary data.</text>
</comment>
<evidence type="ECO:0000313" key="2">
    <source>
        <dbReference type="EMBL" id="MEJ8474139.1"/>
    </source>
</evidence>
<dbReference type="RefSeq" id="WP_340273848.1">
    <property type="nucleotide sequence ID" value="NZ_JBAKIA010000004.1"/>
</dbReference>
<proteinExistence type="predicted"/>
<organism evidence="2 3">
    <name type="scientific">Roseibium algae</name>
    <dbReference type="NCBI Taxonomy" id="3123038"/>
    <lineage>
        <taxon>Bacteria</taxon>
        <taxon>Pseudomonadati</taxon>
        <taxon>Pseudomonadota</taxon>
        <taxon>Alphaproteobacteria</taxon>
        <taxon>Hyphomicrobiales</taxon>
        <taxon>Stappiaceae</taxon>
        <taxon>Roseibium</taxon>
    </lineage>
</organism>
<dbReference type="EMBL" id="JBAKIA010000004">
    <property type="protein sequence ID" value="MEJ8474139.1"/>
    <property type="molecule type" value="Genomic_DNA"/>
</dbReference>
<protein>
    <recommendedName>
        <fullName evidence="4">DUF732 domain-containing protein</fullName>
    </recommendedName>
</protein>
<evidence type="ECO:0000313" key="3">
    <source>
        <dbReference type="Proteomes" id="UP001385499"/>
    </source>
</evidence>
<keyword evidence="1" id="KW-0812">Transmembrane</keyword>
<name>A0ABU8TIZ0_9HYPH</name>
<keyword evidence="3" id="KW-1185">Reference proteome</keyword>
<keyword evidence="1" id="KW-0472">Membrane</keyword>
<evidence type="ECO:0008006" key="4">
    <source>
        <dbReference type="Google" id="ProtNLM"/>
    </source>
</evidence>
<sequence length="108" mass="11744">MSAQHSPQSRLDGRNGRLLALAIAVSGLALMVWLGREDVPFVRATLSAITGQEPEAASTGNPELDACLAKRVGDIDKLLAEGMIKESQYSAFSRRATSYCETQFPYRN</sequence>
<feature type="transmembrane region" description="Helical" evidence="1">
    <location>
        <begin position="18"/>
        <end position="35"/>
    </location>
</feature>
<accession>A0ABU8TIZ0</accession>